<dbReference type="InterPro" id="IPR001138">
    <property type="entry name" value="Zn2Cys6_DnaBD"/>
</dbReference>
<dbReference type="SUPFAM" id="SSF57701">
    <property type="entry name" value="Zn2/Cys6 DNA-binding domain"/>
    <property type="match status" value="1"/>
</dbReference>
<dbReference type="AlphaFoldDB" id="A0AAN6LWX0"/>
<evidence type="ECO:0000259" key="4">
    <source>
        <dbReference type="PROSITE" id="PS50048"/>
    </source>
</evidence>
<evidence type="ECO:0000313" key="6">
    <source>
        <dbReference type="Proteomes" id="UP001280581"/>
    </source>
</evidence>
<protein>
    <recommendedName>
        <fullName evidence="4">Zn(2)-C6 fungal-type domain-containing protein</fullName>
    </recommendedName>
</protein>
<gene>
    <name evidence="5" type="ORF">GRF29_106g465827</name>
</gene>
<reference evidence="5 6" key="1">
    <citation type="submission" date="2021-02" db="EMBL/GenBank/DDBJ databases">
        <title>Genome assembly of Pseudopithomyces chartarum.</title>
        <authorList>
            <person name="Jauregui R."/>
            <person name="Singh J."/>
            <person name="Voisey C."/>
        </authorList>
    </citation>
    <scope>NUCLEOTIDE SEQUENCE [LARGE SCALE GENOMIC DNA]</scope>
    <source>
        <strain evidence="5 6">AGR01</strain>
    </source>
</reference>
<accession>A0AAN6LWX0</accession>
<evidence type="ECO:0000256" key="1">
    <source>
        <dbReference type="ARBA" id="ARBA00004123"/>
    </source>
</evidence>
<dbReference type="GO" id="GO:0005634">
    <property type="term" value="C:nucleus"/>
    <property type="evidence" value="ECO:0007669"/>
    <property type="project" value="UniProtKB-SubCell"/>
</dbReference>
<evidence type="ECO:0000256" key="2">
    <source>
        <dbReference type="ARBA" id="ARBA00023242"/>
    </source>
</evidence>
<evidence type="ECO:0000256" key="3">
    <source>
        <dbReference type="SAM" id="MobiDB-lite"/>
    </source>
</evidence>
<keyword evidence="6" id="KW-1185">Reference proteome</keyword>
<sequence>MSDPEPPKKKRRGGARRKTGSQTCKARHNRCDEKKPVCSNCQRLNLECKPANFITPSSWTNAPTEPISIVEHEVNIDEMQMFPIQVDSAPENIFLGPEEPASTWDIFRTRIDGLDQVSDESPPSDVFTHLNLAVPSSDILPTTITTEAPITLTPETAFLLQTYLRTVATWMDLMCHSSTYQLTIPKLTLSSPLLFHCVCAFTAKYLSLSNRRSTNWDPTATHHYAIALRHLIHALNTPNHPHVLTATIMLSSYEIIAGIASEHHRRHLLGQTMLIKHHGINAQSTGIDRANFWIHVRHEIGFALTTGRPLMLDPEEWNVRWEEHETREDVLGNHVLWIVARVLKHLNGAAPFKMQQRAAFLQELDDWRSGLSDTFIGIPYGEADAEGFRKVYFTVTAAAAAAFWYHVTHILLYTEPTLQDESFKELVQDQAMRLTNIAISDFPDSLRVFATHGLYFAAKHIQGIARKARIWAILNDAEAELGYHTRSMVKKLQDLVEQSSS</sequence>
<keyword evidence="2" id="KW-0539">Nucleus</keyword>
<dbReference type="PANTHER" id="PTHR37534">
    <property type="entry name" value="TRANSCRIPTIONAL ACTIVATOR PROTEIN UGA3"/>
    <property type="match status" value="1"/>
</dbReference>
<dbReference type="GO" id="GO:0000981">
    <property type="term" value="F:DNA-binding transcription factor activity, RNA polymerase II-specific"/>
    <property type="evidence" value="ECO:0007669"/>
    <property type="project" value="InterPro"/>
</dbReference>
<feature type="domain" description="Zn(2)-C6 fungal-type" evidence="4">
    <location>
        <begin position="20"/>
        <end position="48"/>
    </location>
</feature>
<dbReference type="GO" id="GO:0000976">
    <property type="term" value="F:transcription cis-regulatory region binding"/>
    <property type="evidence" value="ECO:0007669"/>
    <property type="project" value="TreeGrafter"/>
</dbReference>
<feature type="compositionally biased region" description="Basic residues" evidence="3">
    <location>
        <begin position="8"/>
        <end position="19"/>
    </location>
</feature>
<dbReference type="InterPro" id="IPR021858">
    <property type="entry name" value="Fun_TF"/>
</dbReference>
<dbReference type="InterPro" id="IPR036864">
    <property type="entry name" value="Zn2-C6_fun-type_DNA-bd_sf"/>
</dbReference>
<dbReference type="EMBL" id="WVTA01000010">
    <property type="protein sequence ID" value="KAK3203731.1"/>
    <property type="molecule type" value="Genomic_DNA"/>
</dbReference>
<dbReference type="CDD" id="cd00067">
    <property type="entry name" value="GAL4"/>
    <property type="match status" value="1"/>
</dbReference>
<comment type="subcellular location">
    <subcellularLocation>
        <location evidence="1">Nucleus</location>
    </subcellularLocation>
</comment>
<name>A0AAN6LWX0_9PLEO</name>
<feature type="region of interest" description="Disordered" evidence="3">
    <location>
        <begin position="1"/>
        <end position="25"/>
    </location>
</feature>
<proteinExistence type="predicted"/>
<dbReference type="PROSITE" id="PS50048">
    <property type="entry name" value="ZN2_CY6_FUNGAL_2"/>
    <property type="match status" value="1"/>
</dbReference>
<dbReference type="Proteomes" id="UP001280581">
    <property type="component" value="Unassembled WGS sequence"/>
</dbReference>
<evidence type="ECO:0000313" key="5">
    <source>
        <dbReference type="EMBL" id="KAK3203731.1"/>
    </source>
</evidence>
<dbReference type="GO" id="GO:0008270">
    <property type="term" value="F:zinc ion binding"/>
    <property type="evidence" value="ECO:0007669"/>
    <property type="project" value="InterPro"/>
</dbReference>
<dbReference type="CDD" id="cd12148">
    <property type="entry name" value="fungal_TF_MHR"/>
    <property type="match status" value="1"/>
</dbReference>
<dbReference type="SMART" id="SM00066">
    <property type="entry name" value="GAL4"/>
    <property type="match status" value="1"/>
</dbReference>
<dbReference type="Pfam" id="PF00172">
    <property type="entry name" value="Zn_clus"/>
    <property type="match status" value="1"/>
</dbReference>
<dbReference type="PANTHER" id="PTHR37534:SF9">
    <property type="entry name" value="ZN(II)2CYS6 TRANSCRIPTION FACTOR (EUROFUNG)"/>
    <property type="match status" value="1"/>
</dbReference>
<dbReference type="GO" id="GO:0045944">
    <property type="term" value="P:positive regulation of transcription by RNA polymerase II"/>
    <property type="evidence" value="ECO:0007669"/>
    <property type="project" value="TreeGrafter"/>
</dbReference>
<organism evidence="5 6">
    <name type="scientific">Pseudopithomyces chartarum</name>
    <dbReference type="NCBI Taxonomy" id="1892770"/>
    <lineage>
        <taxon>Eukaryota</taxon>
        <taxon>Fungi</taxon>
        <taxon>Dikarya</taxon>
        <taxon>Ascomycota</taxon>
        <taxon>Pezizomycotina</taxon>
        <taxon>Dothideomycetes</taxon>
        <taxon>Pleosporomycetidae</taxon>
        <taxon>Pleosporales</taxon>
        <taxon>Massarineae</taxon>
        <taxon>Didymosphaeriaceae</taxon>
        <taxon>Pseudopithomyces</taxon>
    </lineage>
</organism>
<dbReference type="Pfam" id="PF11951">
    <property type="entry name" value="Fungal_trans_2"/>
    <property type="match status" value="1"/>
</dbReference>
<dbReference type="Gene3D" id="4.10.240.10">
    <property type="entry name" value="Zn(2)-C6 fungal-type DNA-binding domain"/>
    <property type="match status" value="1"/>
</dbReference>
<comment type="caution">
    <text evidence="5">The sequence shown here is derived from an EMBL/GenBank/DDBJ whole genome shotgun (WGS) entry which is preliminary data.</text>
</comment>